<dbReference type="RefSeq" id="WP_141309477.1">
    <property type="nucleotide sequence ID" value="NZ_BJND01000017.1"/>
</dbReference>
<proteinExistence type="predicted"/>
<protein>
    <submittedName>
        <fullName evidence="1">Uncharacterized protein</fullName>
    </submittedName>
</protein>
<organism evidence="1 2">
    <name type="scientific">Streptomyces spinoverrucosus</name>
    <dbReference type="NCBI Taxonomy" id="284043"/>
    <lineage>
        <taxon>Bacteria</taxon>
        <taxon>Bacillati</taxon>
        <taxon>Actinomycetota</taxon>
        <taxon>Actinomycetes</taxon>
        <taxon>Kitasatosporales</taxon>
        <taxon>Streptomycetaceae</taxon>
        <taxon>Streptomyces</taxon>
    </lineage>
</organism>
<reference evidence="1 2" key="1">
    <citation type="submission" date="2019-06" db="EMBL/GenBank/DDBJ databases">
        <title>Whole genome shotgun sequence of Streptomyces spinoverrucosus NBRC 14228.</title>
        <authorList>
            <person name="Hosoyama A."/>
            <person name="Uohara A."/>
            <person name="Ohji S."/>
            <person name="Ichikawa N."/>
        </authorList>
    </citation>
    <scope>NUCLEOTIDE SEQUENCE [LARGE SCALE GENOMIC DNA]</scope>
    <source>
        <strain evidence="1 2">NBRC 14228</strain>
    </source>
</reference>
<name>A0A4Y3VC25_9ACTN</name>
<dbReference type="Proteomes" id="UP000317881">
    <property type="component" value="Unassembled WGS sequence"/>
</dbReference>
<sequence>MTGAGRLAYLPVPVVVDQSFADRLEAAGRPESRYRFTGACVEGGCPQWTGTDCAVIDHVLDESDVTDPADGTLPSCGIRRDCRWFVQRGAAACAVCPTLVADTGGTVTYRSAHGLD</sequence>
<gene>
    <name evidence="1" type="ORF">SSP24_23670</name>
</gene>
<dbReference type="EMBL" id="BJND01000017">
    <property type="protein sequence ID" value="GEC04712.1"/>
    <property type="molecule type" value="Genomic_DNA"/>
</dbReference>
<evidence type="ECO:0000313" key="2">
    <source>
        <dbReference type="Proteomes" id="UP000317881"/>
    </source>
</evidence>
<dbReference type="AlphaFoldDB" id="A0A4Y3VC25"/>
<keyword evidence="2" id="KW-1185">Reference proteome</keyword>
<accession>A0A4Y3VC25</accession>
<evidence type="ECO:0000313" key="1">
    <source>
        <dbReference type="EMBL" id="GEC04712.1"/>
    </source>
</evidence>
<comment type="caution">
    <text evidence="1">The sequence shown here is derived from an EMBL/GenBank/DDBJ whole genome shotgun (WGS) entry which is preliminary data.</text>
</comment>
<dbReference type="OrthoDB" id="571920at2"/>